<organism evidence="4 5">
    <name type="scientific">Pseudolycoriella hygida</name>
    <dbReference type="NCBI Taxonomy" id="35572"/>
    <lineage>
        <taxon>Eukaryota</taxon>
        <taxon>Metazoa</taxon>
        <taxon>Ecdysozoa</taxon>
        <taxon>Arthropoda</taxon>
        <taxon>Hexapoda</taxon>
        <taxon>Insecta</taxon>
        <taxon>Pterygota</taxon>
        <taxon>Neoptera</taxon>
        <taxon>Endopterygota</taxon>
        <taxon>Diptera</taxon>
        <taxon>Nematocera</taxon>
        <taxon>Sciaroidea</taxon>
        <taxon>Sciaridae</taxon>
        <taxon>Pseudolycoriella</taxon>
    </lineage>
</organism>
<evidence type="ECO:0000313" key="5">
    <source>
        <dbReference type="Proteomes" id="UP001151699"/>
    </source>
</evidence>
<dbReference type="Gene3D" id="3.30.190.20">
    <property type="match status" value="1"/>
</dbReference>
<dbReference type="InterPro" id="IPR016095">
    <property type="entry name" value="Ribosomal_uL1_3-a/b-sand"/>
</dbReference>
<keyword evidence="3" id="KW-0687">Ribonucleoprotein</keyword>
<dbReference type="GO" id="GO:0005840">
    <property type="term" value="C:ribosome"/>
    <property type="evidence" value="ECO:0007669"/>
    <property type="project" value="UniProtKB-KW"/>
</dbReference>
<evidence type="ECO:0000256" key="1">
    <source>
        <dbReference type="ARBA" id="ARBA00010531"/>
    </source>
</evidence>
<dbReference type="Pfam" id="PF00687">
    <property type="entry name" value="Ribosomal_L1"/>
    <property type="match status" value="1"/>
</dbReference>
<name>A0A9Q0RZS5_9DIPT</name>
<evidence type="ECO:0000256" key="2">
    <source>
        <dbReference type="ARBA" id="ARBA00022980"/>
    </source>
</evidence>
<dbReference type="InterPro" id="IPR028364">
    <property type="entry name" value="Ribosomal_uL1/biogenesis"/>
</dbReference>
<dbReference type="AlphaFoldDB" id="A0A9Q0RZS5"/>
<comment type="similarity">
    <text evidence="1">Belongs to the universal ribosomal protein uL1 family.</text>
</comment>
<dbReference type="OrthoDB" id="1747252at2759"/>
<proteinExistence type="inferred from homology"/>
<evidence type="ECO:0000313" key="4">
    <source>
        <dbReference type="EMBL" id="KAJ6638193.1"/>
    </source>
</evidence>
<dbReference type="Proteomes" id="UP001151699">
    <property type="component" value="Chromosome X"/>
</dbReference>
<dbReference type="Gene3D" id="3.40.50.790">
    <property type="match status" value="1"/>
</dbReference>
<dbReference type="GO" id="GO:1990904">
    <property type="term" value="C:ribonucleoprotein complex"/>
    <property type="evidence" value="ECO:0007669"/>
    <property type="project" value="UniProtKB-KW"/>
</dbReference>
<dbReference type="InterPro" id="IPR023674">
    <property type="entry name" value="Ribosomal_uL1-like"/>
</dbReference>
<sequence length="348" mass="39631">MMSCFMTLRRFAFRPAIIHPVQFIHTTPADAAARKGTREKARKKKVKVEIKKVGFIPHNQRGKDKLNLLRKDKHIDDAFKSVSKDDVWIGRYCRRPIYSFAEAVQNHRETHHPTIYNEPNAALNVSIELNMQAEKITRFVEKFQRMAMIPHKFEHGEERNIIVLARGDDILRDAREAGAALVGGVDVIGNIQKGDVLMSDYQFVLAHPNIMPDLVSIRGLMKRKFPNPRAGTLGVDLSHMVYQFLTGIQYRAIPDEYQKNFGKIDTCIGTINMDTKHLEANLVALLTDVNKMRPKREGKFVTRVFLTSPPSGEILKIDPFLYIPVEREVSDKTGNVEDVEEVQAEAAN</sequence>
<dbReference type="PANTHER" id="PTHR36427">
    <property type="entry name" value="54S RIBOSOMAL PROTEIN L1, MITOCHONDRIAL"/>
    <property type="match status" value="1"/>
</dbReference>
<gene>
    <name evidence="4" type="primary">MRPL1</name>
    <name evidence="4" type="ORF">Bhyg_10926</name>
</gene>
<dbReference type="PANTHER" id="PTHR36427:SF3">
    <property type="entry name" value="LARGE RIBOSOMAL SUBUNIT PROTEIN UL1M"/>
    <property type="match status" value="1"/>
</dbReference>
<comment type="caution">
    <text evidence="4">The sequence shown here is derived from an EMBL/GenBank/DDBJ whole genome shotgun (WGS) entry which is preliminary data.</text>
</comment>
<keyword evidence="2 4" id="KW-0689">Ribosomal protein</keyword>
<keyword evidence="5" id="KW-1185">Reference proteome</keyword>
<dbReference type="SUPFAM" id="SSF56808">
    <property type="entry name" value="Ribosomal protein L1"/>
    <property type="match status" value="1"/>
</dbReference>
<accession>A0A9Q0RZS5</accession>
<protein>
    <submittedName>
        <fullName evidence="4">39S ribosomal protein L1, mitochondrial</fullName>
    </submittedName>
</protein>
<reference evidence="4" key="1">
    <citation type="submission" date="2022-07" db="EMBL/GenBank/DDBJ databases">
        <authorList>
            <person name="Trinca V."/>
            <person name="Uliana J.V.C."/>
            <person name="Torres T.T."/>
            <person name="Ward R.J."/>
            <person name="Monesi N."/>
        </authorList>
    </citation>
    <scope>NUCLEOTIDE SEQUENCE</scope>
    <source>
        <strain evidence="4">HSMRA1968</strain>
        <tissue evidence="4">Whole embryos</tissue>
    </source>
</reference>
<dbReference type="EMBL" id="WJQU01000003">
    <property type="protein sequence ID" value="KAJ6638193.1"/>
    <property type="molecule type" value="Genomic_DNA"/>
</dbReference>
<evidence type="ECO:0000256" key="3">
    <source>
        <dbReference type="ARBA" id="ARBA00023274"/>
    </source>
</evidence>